<dbReference type="GO" id="GO:0016887">
    <property type="term" value="F:ATP hydrolysis activity"/>
    <property type="evidence" value="ECO:0007669"/>
    <property type="project" value="InterPro"/>
</dbReference>
<dbReference type="SMART" id="SM00382">
    <property type="entry name" value="AAA"/>
    <property type="match status" value="1"/>
</dbReference>
<evidence type="ECO:0000256" key="1">
    <source>
        <dbReference type="ARBA" id="ARBA00004202"/>
    </source>
</evidence>
<evidence type="ECO:0000313" key="9">
    <source>
        <dbReference type="Proteomes" id="UP000051015"/>
    </source>
</evidence>
<evidence type="ECO:0000313" key="8">
    <source>
        <dbReference type="EMBL" id="KRM96919.1"/>
    </source>
</evidence>
<reference evidence="8 9" key="1">
    <citation type="journal article" date="2015" name="Genome Announc.">
        <title>Expanding the biotechnology potential of lactobacilli through comparative genomics of 213 strains and associated genera.</title>
        <authorList>
            <person name="Sun Z."/>
            <person name="Harris H.M."/>
            <person name="McCann A."/>
            <person name="Guo C."/>
            <person name="Argimon S."/>
            <person name="Zhang W."/>
            <person name="Yang X."/>
            <person name="Jeffery I.B."/>
            <person name="Cooney J.C."/>
            <person name="Kagawa T.F."/>
            <person name="Liu W."/>
            <person name="Song Y."/>
            <person name="Salvetti E."/>
            <person name="Wrobel A."/>
            <person name="Rasinkangas P."/>
            <person name="Parkhill J."/>
            <person name="Rea M.C."/>
            <person name="O'Sullivan O."/>
            <person name="Ritari J."/>
            <person name="Douillard F.P."/>
            <person name="Paul Ross R."/>
            <person name="Yang R."/>
            <person name="Briner A.E."/>
            <person name="Felis G.E."/>
            <person name="de Vos W.M."/>
            <person name="Barrangou R."/>
            <person name="Klaenhammer T.R."/>
            <person name="Caufield P.W."/>
            <person name="Cui Y."/>
            <person name="Zhang H."/>
            <person name="O'Toole P.W."/>
        </authorList>
    </citation>
    <scope>NUCLEOTIDE SEQUENCE [LARGE SCALE GENOMIC DNA]</scope>
    <source>
        <strain evidence="8 9">DSM 21051</strain>
    </source>
</reference>
<gene>
    <name evidence="8" type="ORF">FC19_GL000446</name>
</gene>
<comment type="caution">
    <text evidence="8">The sequence shown here is derived from an EMBL/GenBank/DDBJ whole genome shotgun (WGS) entry which is preliminary data.</text>
</comment>
<dbReference type="Proteomes" id="UP000051015">
    <property type="component" value="Unassembled WGS sequence"/>
</dbReference>
<keyword evidence="6" id="KW-0472">Membrane</keyword>
<proteinExistence type="predicted"/>
<dbReference type="PIRSF" id="PIRSF039085">
    <property type="entry name" value="ABC_ATPase_HisP"/>
    <property type="match status" value="1"/>
</dbReference>
<keyword evidence="2" id="KW-0813">Transport</keyword>
<sequence length="250" mass="27934">MNVQMLKIRGLKKSYAENEILKGIDLDVKKGDVITIIGPSGAGKTTLLRNITTLESADSGKIEFENIQGDYSALTRQETKKLRQSIGFVFQNYNLFNNKTALQNVMEGLLTAKRMPKQEARTEALKALERVGLLEYKDQYPVQLSGGQQQRVGIARAIALKPKVIFFDEPTSALDPELVGEVLQVMRSLAHEGTTMVIVTHQMRFAQEISNKIVFMVAGRVVESGTAQAVFENPRAERTRQFLAETLVQY</sequence>
<dbReference type="InterPro" id="IPR003593">
    <property type="entry name" value="AAA+_ATPase"/>
</dbReference>
<dbReference type="Gene3D" id="3.40.50.300">
    <property type="entry name" value="P-loop containing nucleotide triphosphate hydrolases"/>
    <property type="match status" value="1"/>
</dbReference>
<dbReference type="InterPro" id="IPR003439">
    <property type="entry name" value="ABC_transporter-like_ATP-bd"/>
</dbReference>
<evidence type="ECO:0000256" key="6">
    <source>
        <dbReference type="ARBA" id="ARBA00023136"/>
    </source>
</evidence>
<organism evidence="8 9">
    <name type="scientific">Liquorilactobacillus aquaticus DSM 21051</name>
    <dbReference type="NCBI Taxonomy" id="1423725"/>
    <lineage>
        <taxon>Bacteria</taxon>
        <taxon>Bacillati</taxon>
        <taxon>Bacillota</taxon>
        <taxon>Bacilli</taxon>
        <taxon>Lactobacillales</taxon>
        <taxon>Lactobacillaceae</taxon>
        <taxon>Liquorilactobacillus</taxon>
    </lineage>
</organism>
<keyword evidence="5 8" id="KW-0067">ATP-binding</keyword>
<dbReference type="InterPro" id="IPR017871">
    <property type="entry name" value="ABC_transporter-like_CS"/>
</dbReference>
<dbReference type="PROSITE" id="PS00211">
    <property type="entry name" value="ABC_TRANSPORTER_1"/>
    <property type="match status" value="1"/>
</dbReference>
<dbReference type="GO" id="GO:0005524">
    <property type="term" value="F:ATP binding"/>
    <property type="evidence" value="ECO:0007669"/>
    <property type="project" value="UniProtKB-KW"/>
</dbReference>
<evidence type="ECO:0000259" key="7">
    <source>
        <dbReference type="PROSITE" id="PS50893"/>
    </source>
</evidence>
<feature type="domain" description="ABC transporter" evidence="7">
    <location>
        <begin position="6"/>
        <end position="243"/>
    </location>
</feature>
<dbReference type="InterPro" id="IPR050086">
    <property type="entry name" value="MetN_ABC_transporter-like"/>
</dbReference>
<dbReference type="InterPro" id="IPR027417">
    <property type="entry name" value="P-loop_NTPase"/>
</dbReference>
<evidence type="ECO:0000256" key="3">
    <source>
        <dbReference type="ARBA" id="ARBA00022475"/>
    </source>
</evidence>
<dbReference type="PROSITE" id="PS50893">
    <property type="entry name" value="ABC_TRANSPORTER_2"/>
    <property type="match status" value="1"/>
</dbReference>
<dbReference type="PATRIC" id="fig|1423725.3.peg.458"/>
<dbReference type="PANTHER" id="PTHR43166:SF35">
    <property type="entry name" value="L-CYSTINE IMPORT ATP-BINDING PROTEIN TCYN"/>
    <property type="match status" value="1"/>
</dbReference>
<evidence type="ECO:0000256" key="5">
    <source>
        <dbReference type="ARBA" id="ARBA00022840"/>
    </source>
</evidence>
<protein>
    <submittedName>
        <fullName evidence="8">Amino acid ABC transporter, ATP-binding protein</fullName>
    </submittedName>
</protein>
<dbReference type="GO" id="GO:0015424">
    <property type="term" value="F:ABC-type amino acid transporter activity"/>
    <property type="evidence" value="ECO:0007669"/>
    <property type="project" value="InterPro"/>
</dbReference>
<dbReference type="PANTHER" id="PTHR43166">
    <property type="entry name" value="AMINO ACID IMPORT ATP-BINDING PROTEIN"/>
    <property type="match status" value="1"/>
</dbReference>
<comment type="subcellular location">
    <subcellularLocation>
        <location evidence="1">Cell membrane</location>
        <topology evidence="1">Peripheral membrane protein</topology>
    </subcellularLocation>
</comment>
<dbReference type="SUPFAM" id="SSF52540">
    <property type="entry name" value="P-loop containing nucleoside triphosphate hydrolases"/>
    <property type="match status" value="1"/>
</dbReference>
<keyword evidence="9" id="KW-1185">Reference proteome</keyword>
<dbReference type="GO" id="GO:0005886">
    <property type="term" value="C:plasma membrane"/>
    <property type="evidence" value="ECO:0007669"/>
    <property type="project" value="UniProtKB-SubCell"/>
</dbReference>
<name>A0A0R2CYX9_9LACO</name>
<dbReference type="InterPro" id="IPR030679">
    <property type="entry name" value="ABC_ATPase_HisP-typ"/>
</dbReference>
<keyword evidence="4" id="KW-0547">Nucleotide-binding</keyword>
<dbReference type="CDD" id="cd03262">
    <property type="entry name" value="ABC_HisP_GlnQ"/>
    <property type="match status" value="1"/>
</dbReference>
<dbReference type="Pfam" id="PF00005">
    <property type="entry name" value="ABC_tran"/>
    <property type="match status" value="1"/>
</dbReference>
<dbReference type="AlphaFoldDB" id="A0A0R2CYX9"/>
<dbReference type="STRING" id="1423725.FC19_GL000446"/>
<accession>A0A0R2CYX9</accession>
<dbReference type="EMBL" id="AYZD01000011">
    <property type="protein sequence ID" value="KRM96919.1"/>
    <property type="molecule type" value="Genomic_DNA"/>
</dbReference>
<evidence type="ECO:0000256" key="2">
    <source>
        <dbReference type="ARBA" id="ARBA00022448"/>
    </source>
</evidence>
<keyword evidence="3" id="KW-1003">Cell membrane</keyword>
<evidence type="ECO:0000256" key="4">
    <source>
        <dbReference type="ARBA" id="ARBA00022741"/>
    </source>
</evidence>